<dbReference type="AlphaFoldDB" id="A0A1H4INW7"/>
<feature type="transmembrane region" description="Helical" evidence="1">
    <location>
        <begin position="12"/>
        <end position="34"/>
    </location>
</feature>
<keyword evidence="1" id="KW-0472">Membrane</keyword>
<feature type="transmembrane region" description="Helical" evidence="1">
    <location>
        <begin position="76"/>
        <end position="92"/>
    </location>
</feature>
<dbReference type="EMBL" id="FNSL01000001">
    <property type="protein sequence ID" value="SEB35781.1"/>
    <property type="molecule type" value="Genomic_DNA"/>
</dbReference>
<evidence type="ECO:0000256" key="1">
    <source>
        <dbReference type="SAM" id="Phobius"/>
    </source>
</evidence>
<gene>
    <name evidence="2" type="ORF">SAMN05216452_0312</name>
</gene>
<name>A0A1H4INW7_9HYPH</name>
<keyword evidence="3" id="KW-1185">Reference proteome</keyword>
<organism evidence="2 3">
    <name type="scientific">Nitratireductor aquibiodomus</name>
    <dbReference type="NCBI Taxonomy" id="204799"/>
    <lineage>
        <taxon>Bacteria</taxon>
        <taxon>Pseudomonadati</taxon>
        <taxon>Pseudomonadota</taxon>
        <taxon>Alphaproteobacteria</taxon>
        <taxon>Hyphomicrobiales</taxon>
        <taxon>Phyllobacteriaceae</taxon>
        <taxon>Nitratireductor</taxon>
    </lineage>
</organism>
<evidence type="ECO:0000313" key="3">
    <source>
        <dbReference type="Proteomes" id="UP000199064"/>
    </source>
</evidence>
<evidence type="ECO:0000313" key="2">
    <source>
        <dbReference type="EMBL" id="SEB35781.1"/>
    </source>
</evidence>
<keyword evidence="1" id="KW-1133">Transmembrane helix</keyword>
<keyword evidence="1" id="KW-0812">Transmembrane</keyword>
<accession>A0A1H4INW7</accession>
<dbReference type="InterPro" id="IPR008407">
    <property type="entry name" value="Brnchd-chn_aa_trnsp_AzlD"/>
</dbReference>
<dbReference type="RefSeq" id="WP_090326249.1">
    <property type="nucleotide sequence ID" value="NZ_FNSL01000001.1"/>
</dbReference>
<reference evidence="3" key="1">
    <citation type="submission" date="2016-10" db="EMBL/GenBank/DDBJ databases">
        <authorList>
            <person name="Varghese N."/>
            <person name="Submissions S."/>
        </authorList>
    </citation>
    <scope>NUCLEOTIDE SEQUENCE [LARGE SCALE GENOMIC DNA]</scope>
    <source>
        <strain evidence="3">ES.061</strain>
    </source>
</reference>
<sequence length="116" mass="12510">MSFDAFDAWWWPYLFILLAGWLATDLWRYLGVYLGGKMSEESDILVFVRCVATALVAAVIANLIVFPSGALADSPLVLRVGAAIAGFAAYLLARKQILAGIVVAETVLLTGLYLIG</sequence>
<feature type="transmembrane region" description="Helical" evidence="1">
    <location>
        <begin position="97"/>
        <end position="115"/>
    </location>
</feature>
<feature type="transmembrane region" description="Helical" evidence="1">
    <location>
        <begin position="46"/>
        <end position="70"/>
    </location>
</feature>
<dbReference type="Pfam" id="PF05437">
    <property type="entry name" value="AzlD"/>
    <property type="match status" value="1"/>
</dbReference>
<protein>
    <submittedName>
        <fullName evidence="2">Branched-chain amino acid transport protein (AzlD)</fullName>
    </submittedName>
</protein>
<proteinExistence type="predicted"/>
<dbReference type="Proteomes" id="UP000199064">
    <property type="component" value="Unassembled WGS sequence"/>
</dbReference>